<dbReference type="AlphaFoldDB" id="A0A8J7SI46"/>
<dbReference type="InterPro" id="IPR019207">
    <property type="entry name" value="DUF2092"/>
</dbReference>
<dbReference type="Proteomes" id="UP000655420">
    <property type="component" value="Unassembled WGS sequence"/>
</dbReference>
<accession>A0A8J7SI46</accession>
<name>A0A8J7SI46_9RHOB</name>
<dbReference type="EMBL" id="JAEHHL010000007">
    <property type="protein sequence ID" value="MBK0400115.1"/>
    <property type="molecule type" value="Genomic_DNA"/>
</dbReference>
<evidence type="ECO:0000313" key="3">
    <source>
        <dbReference type="Proteomes" id="UP000655420"/>
    </source>
</evidence>
<keyword evidence="3" id="KW-1185">Reference proteome</keyword>
<dbReference type="InterPro" id="IPR029046">
    <property type="entry name" value="LolA/LolB/LppX"/>
</dbReference>
<evidence type="ECO:0000256" key="1">
    <source>
        <dbReference type="ARBA" id="ARBA00022729"/>
    </source>
</evidence>
<comment type="caution">
    <text evidence="2">The sequence shown here is derived from an EMBL/GenBank/DDBJ whole genome shotgun (WGS) entry which is preliminary data.</text>
</comment>
<sequence>MTQAVQASARAISLAVPLLLFDGSAARAGESHAKEILKAMSDYLAAQERFSFEYDSTLEVVTKEDQKLQLASSGTAAIERPNRIRSTRSSGFVDVEIIFDGSTLTLFGKNANAYTQVRIEGSIDHLVEELRYTYGRPLPAADLLLSQPYAELMKDVTDIKDLGSGVIGGQECDFLAFRTEEVDWQIWVAHGDAPYPCRYVITSKDIPGAPQYSIQLRNWSTDAADVDFSFQPSADARKIELEDLQTKIRELPEHFKMGEAQ</sequence>
<dbReference type="Pfam" id="PF09865">
    <property type="entry name" value="DUF2092"/>
    <property type="match status" value="1"/>
</dbReference>
<proteinExistence type="predicted"/>
<keyword evidence="1" id="KW-0732">Signal</keyword>
<reference evidence="2" key="1">
    <citation type="submission" date="2020-12" db="EMBL/GenBank/DDBJ databases">
        <title>Bacterial taxonomy.</title>
        <authorList>
            <person name="Pan X."/>
        </authorList>
    </citation>
    <scope>NUCLEOTIDE SEQUENCE</scope>
    <source>
        <strain evidence="2">M0105</strain>
    </source>
</reference>
<dbReference type="RefSeq" id="WP_200610466.1">
    <property type="nucleotide sequence ID" value="NZ_JAEHHL010000007.1"/>
</dbReference>
<evidence type="ECO:0000313" key="2">
    <source>
        <dbReference type="EMBL" id="MBK0400115.1"/>
    </source>
</evidence>
<gene>
    <name evidence="2" type="ORF">H0I76_13025</name>
</gene>
<organism evidence="2 3">
    <name type="scientific">Thermohalobaculum xanthum</name>
    <dbReference type="NCBI Taxonomy" id="2753746"/>
    <lineage>
        <taxon>Bacteria</taxon>
        <taxon>Pseudomonadati</taxon>
        <taxon>Pseudomonadota</taxon>
        <taxon>Alphaproteobacteria</taxon>
        <taxon>Rhodobacterales</taxon>
        <taxon>Paracoccaceae</taxon>
        <taxon>Thermohalobaculum</taxon>
    </lineage>
</organism>
<protein>
    <submittedName>
        <fullName evidence="2">DUF2092 domain-containing protein</fullName>
    </submittedName>
</protein>
<dbReference type="PIRSF" id="PIRSF012443">
    <property type="entry name" value="UCP012443"/>
    <property type="match status" value="1"/>
</dbReference>
<dbReference type="SUPFAM" id="SSF89392">
    <property type="entry name" value="Prokaryotic lipoproteins and lipoprotein localization factors"/>
    <property type="match status" value="1"/>
</dbReference>